<accession>A0AAN9DMZ8</accession>
<dbReference type="InterPro" id="IPR006612">
    <property type="entry name" value="THAP_Znf"/>
</dbReference>
<dbReference type="SMART" id="SM00692">
    <property type="entry name" value="DM3"/>
    <property type="match status" value="1"/>
</dbReference>
<evidence type="ECO:0000256" key="4">
    <source>
        <dbReference type="ARBA" id="ARBA00023125"/>
    </source>
</evidence>
<protein>
    <recommendedName>
        <fullName evidence="6">THAP-type domain-containing protein</fullName>
    </recommendedName>
</protein>
<dbReference type="PANTHER" id="PTHR31751:SF44">
    <property type="entry name" value="SI:CH211-211K8.4-RELATED"/>
    <property type="match status" value="1"/>
</dbReference>
<dbReference type="GO" id="GO:0003677">
    <property type="term" value="F:DNA binding"/>
    <property type="evidence" value="ECO:0007669"/>
    <property type="project" value="UniProtKB-UniRule"/>
</dbReference>
<evidence type="ECO:0000313" key="7">
    <source>
        <dbReference type="EMBL" id="KAK7175576.1"/>
    </source>
</evidence>
<proteinExistence type="predicted"/>
<dbReference type="PANTHER" id="PTHR31751">
    <property type="entry name" value="SI:CH211-108C17.2-RELATED-RELATED"/>
    <property type="match status" value="1"/>
</dbReference>
<evidence type="ECO:0000256" key="2">
    <source>
        <dbReference type="ARBA" id="ARBA00022771"/>
    </source>
</evidence>
<dbReference type="SMART" id="SM00980">
    <property type="entry name" value="THAP"/>
    <property type="match status" value="1"/>
</dbReference>
<organism evidence="7 8">
    <name type="scientific">Phoxinus phoxinus</name>
    <name type="common">Eurasian minnow</name>
    <dbReference type="NCBI Taxonomy" id="58324"/>
    <lineage>
        <taxon>Eukaryota</taxon>
        <taxon>Metazoa</taxon>
        <taxon>Chordata</taxon>
        <taxon>Craniata</taxon>
        <taxon>Vertebrata</taxon>
        <taxon>Euteleostomi</taxon>
        <taxon>Actinopterygii</taxon>
        <taxon>Neopterygii</taxon>
        <taxon>Teleostei</taxon>
        <taxon>Ostariophysi</taxon>
        <taxon>Cypriniformes</taxon>
        <taxon>Leuciscidae</taxon>
        <taxon>Phoxininae</taxon>
        <taxon>Phoxinus</taxon>
    </lineage>
</organism>
<dbReference type="GO" id="GO:0008270">
    <property type="term" value="F:zinc ion binding"/>
    <property type="evidence" value="ECO:0007669"/>
    <property type="project" value="UniProtKB-KW"/>
</dbReference>
<keyword evidence="8" id="KW-1185">Reference proteome</keyword>
<gene>
    <name evidence="7" type="ORF">R3I93_002486</name>
</gene>
<reference evidence="7 8" key="1">
    <citation type="submission" date="2024-02" db="EMBL/GenBank/DDBJ databases">
        <title>Chromosome-level genome assembly of the Eurasian Minnow (Phoxinus phoxinus).</title>
        <authorList>
            <person name="Oriowo T.O."/>
            <person name="Martin S."/>
            <person name="Stange M."/>
            <person name="Chrysostomakis Y."/>
            <person name="Brown T."/>
            <person name="Winkler S."/>
            <person name="Kukowka S."/>
            <person name="Myers E.W."/>
            <person name="Bohne A."/>
        </authorList>
    </citation>
    <scope>NUCLEOTIDE SEQUENCE [LARGE SCALE GENOMIC DNA]</scope>
    <source>
        <strain evidence="7">ZFMK-TIS-60720</strain>
        <tissue evidence="7">Whole Organism</tissue>
    </source>
</reference>
<keyword evidence="1" id="KW-0479">Metal-binding</keyword>
<dbReference type="EMBL" id="JAYKXH010000002">
    <property type="protein sequence ID" value="KAK7175576.1"/>
    <property type="molecule type" value="Genomic_DNA"/>
</dbReference>
<dbReference type="SUPFAM" id="SSF57716">
    <property type="entry name" value="Glucocorticoid receptor-like (DNA-binding domain)"/>
    <property type="match status" value="1"/>
</dbReference>
<dbReference type="Proteomes" id="UP001364617">
    <property type="component" value="Unassembled WGS sequence"/>
</dbReference>
<evidence type="ECO:0000259" key="6">
    <source>
        <dbReference type="PROSITE" id="PS50950"/>
    </source>
</evidence>
<dbReference type="Pfam" id="PF05485">
    <property type="entry name" value="THAP"/>
    <property type="match status" value="1"/>
</dbReference>
<keyword evidence="3" id="KW-0862">Zinc</keyword>
<keyword evidence="4 5" id="KW-0238">DNA-binding</keyword>
<sequence length="730" mass="82092">MPSSRKCVLPGCDHLQNRSVSLFKFPKNDHIKKRWINFVKSHFDGELRITTNTRLCSAHFTQDSFINFRRRQLGFTDNPLLLVNGAEPTISRLGLHPPVPPTTGAIIGSACPPMSDLPTTTETECQRDNMQKVTREVGCQTDHFVGETTVATKLSKRTLADRNNTDSQATVATKSVAMGNTTSKLLPLCSSTTLKRKAVSPDRPPKRSRLEFPSFQESVNSFNMADPDDSTYLPSMSELVDTTSEQAPTKPPQDMVKYLIYEECLLELFKICPTCSRVCKVITFVKGTFLSVTQKCLHQSCSFTREWKSQPLLGSSPAGNLHLSAAVYYTGSSFIQTNKVLNAMHVRTFSRRTHRNHVHNYILPSVLHKWRSHQTDLLEGLKQSETVSLGGDMRVDRPGHCTKYGSYSMMDLSTNKIVDIQLVQSNEVESSVCMEKEGLIRSLEFLEKSGVKVASLVTDRHTQVQKFVQEHKPHIDHFYDVWHLCKALTKKMDAMSKEKDCNKVKMWQKSIKNHLYWSASGSSNGEETVAKWTSLLNHVQNVHVHENPLFPKCLHPPSTDKNKWLKPATKAIYKLEKLLMNKRVLGDVKKLSPLCQTSALERFHGVILRFAPKNVADSYLAMLCRLYLASLHFNETSGRTQARAKFPKAKRVKTKYSTGYVTELTDILFNKVIQDPAPFVADMKAVAVPGFLCSRYEQPGKSDAIASHVSRFGCPGCERTAPTHGDPTPI</sequence>
<keyword evidence="2 5" id="KW-0863">Zinc-finger</keyword>
<dbReference type="InterPro" id="IPR038441">
    <property type="entry name" value="THAP_Znf_sf"/>
</dbReference>
<dbReference type="PROSITE" id="PS50950">
    <property type="entry name" value="ZF_THAP"/>
    <property type="match status" value="1"/>
</dbReference>
<feature type="domain" description="THAP-type" evidence="6">
    <location>
        <begin position="1"/>
        <end position="91"/>
    </location>
</feature>
<name>A0AAN9DMZ8_9TELE</name>
<evidence type="ECO:0000256" key="3">
    <source>
        <dbReference type="ARBA" id="ARBA00022833"/>
    </source>
</evidence>
<comment type="caution">
    <text evidence="7">The sequence shown here is derived from an EMBL/GenBank/DDBJ whole genome shotgun (WGS) entry which is preliminary data.</text>
</comment>
<evidence type="ECO:0000256" key="5">
    <source>
        <dbReference type="PROSITE-ProRule" id="PRU00309"/>
    </source>
</evidence>
<dbReference type="Gene3D" id="6.20.210.20">
    <property type="entry name" value="THAP domain"/>
    <property type="match status" value="1"/>
</dbReference>
<evidence type="ECO:0000256" key="1">
    <source>
        <dbReference type="ARBA" id="ARBA00022723"/>
    </source>
</evidence>
<dbReference type="AlphaFoldDB" id="A0AAN9DMZ8"/>
<evidence type="ECO:0000313" key="8">
    <source>
        <dbReference type="Proteomes" id="UP001364617"/>
    </source>
</evidence>